<dbReference type="AlphaFoldDB" id="A6J8C7"/>
<gene>
    <name evidence="1" type="ORF">rCG_53887</name>
</gene>
<proteinExistence type="predicted"/>
<evidence type="ECO:0000313" key="1">
    <source>
        <dbReference type="EMBL" id="EDM08309.1"/>
    </source>
</evidence>
<dbReference type="EMBL" id="CH473979">
    <property type="protein sequence ID" value="EDM08309.1"/>
    <property type="molecule type" value="Genomic_DNA"/>
</dbReference>
<protein>
    <submittedName>
        <fullName evidence="1">RCG53887</fullName>
    </submittedName>
</protein>
<name>A6J8C7_RAT</name>
<sequence length="30" mass="3493">MWEFQLPSSGPRKWVCQNQGIVGWRGKLGF</sequence>
<accession>A6J8C7</accession>
<dbReference type="Proteomes" id="UP000234681">
    <property type="component" value="Chromosome 1"/>
</dbReference>
<evidence type="ECO:0000313" key="2">
    <source>
        <dbReference type="Proteomes" id="UP000234681"/>
    </source>
</evidence>
<reference evidence="1 2" key="1">
    <citation type="submission" date="2005-09" db="EMBL/GenBank/DDBJ databases">
        <authorList>
            <person name="Mural R.J."/>
            <person name="Li P.W."/>
            <person name="Adams M.D."/>
            <person name="Amanatides P.G."/>
            <person name="Baden-Tillson H."/>
            <person name="Barnstead M."/>
            <person name="Chin S.H."/>
            <person name="Dew I."/>
            <person name="Evans C.A."/>
            <person name="Ferriera S."/>
            <person name="Flanigan M."/>
            <person name="Fosler C."/>
            <person name="Glodek A."/>
            <person name="Gu Z."/>
            <person name="Holt R.A."/>
            <person name="Jennings D."/>
            <person name="Kraft C.L."/>
            <person name="Lu F."/>
            <person name="Nguyen T."/>
            <person name="Nusskern D.R."/>
            <person name="Pfannkoch C.M."/>
            <person name="Sitter C."/>
            <person name="Sutton G.G."/>
            <person name="Venter J.C."/>
            <person name="Wang Z."/>
            <person name="Woodage T."/>
            <person name="Zheng X.H."/>
            <person name="Zhong F."/>
        </authorList>
    </citation>
    <scope>NUCLEOTIDE SEQUENCE [LARGE SCALE GENOMIC DNA]</scope>
    <source>
        <strain>BN</strain>
        <strain evidence="2">Sprague-Dawley</strain>
    </source>
</reference>
<organism evidence="1 2">
    <name type="scientific">Rattus norvegicus</name>
    <name type="common">Rat</name>
    <dbReference type="NCBI Taxonomy" id="10116"/>
    <lineage>
        <taxon>Eukaryota</taxon>
        <taxon>Metazoa</taxon>
        <taxon>Chordata</taxon>
        <taxon>Craniata</taxon>
        <taxon>Vertebrata</taxon>
        <taxon>Euteleostomi</taxon>
        <taxon>Mammalia</taxon>
        <taxon>Eutheria</taxon>
        <taxon>Euarchontoglires</taxon>
        <taxon>Glires</taxon>
        <taxon>Rodentia</taxon>
        <taxon>Myomorpha</taxon>
        <taxon>Muroidea</taxon>
        <taxon>Muridae</taxon>
        <taxon>Murinae</taxon>
        <taxon>Rattus</taxon>
    </lineage>
</organism>